<dbReference type="EMBL" id="JAJFZV010000018">
    <property type="protein sequence ID" value="MCC3299388.1"/>
    <property type="molecule type" value="Genomic_DNA"/>
</dbReference>
<gene>
    <name evidence="1" type="ORF">LJ757_16470</name>
</gene>
<proteinExistence type="predicted"/>
<evidence type="ECO:0000313" key="2">
    <source>
        <dbReference type="Proteomes" id="UP001139158"/>
    </source>
</evidence>
<accession>A0A9X1MFW9</accession>
<comment type="caution">
    <text evidence="1">The sequence shown here is derived from an EMBL/GenBank/DDBJ whole genome shotgun (WGS) entry which is preliminary data.</text>
</comment>
<protein>
    <submittedName>
        <fullName evidence="1">Uncharacterized protein</fullName>
    </submittedName>
</protein>
<keyword evidence="2" id="KW-1185">Reference proteome</keyword>
<organism evidence="1 2">
    <name type="scientific">Arthrobacter caoxuetaonis</name>
    <dbReference type="NCBI Taxonomy" id="2886935"/>
    <lineage>
        <taxon>Bacteria</taxon>
        <taxon>Bacillati</taxon>
        <taxon>Actinomycetota</taxon>
        <taxon>Actinomycetes</taxon>
        <taxon>Micrococcales</taxon>
        <taxon>Micrococcaceae</taxon>
        <taxon>Arthrobacter</taxon>
    </lineage>
</organism>
<dbReference type="Proteomes" id="UP001139158">
    <property type="component" value="Unassembled WGS sequence"/>
</dbReference>
<name>A0A9X1MFW9_9MICC</name>
<evidence type="ECO:0000313" key="1">
    <source>
        <dbReference type="EMBL" id="MCC3299388.1"/>
    </source>
</evidence>
<reference evidence="1" key="1">
    <citation type="submission" date="2021-10" db="EMBL/GenBank/DDBJ databases">
        <title>Novel species in genus Arthrobacter.</title>
        <authorList>
            <person name="Liu Y."/>
        </authorList>
    </citation>
    <scope>NUCLEOTIDE SEQUENCE</scope>
    <source>
        <strain evidence="1">Zg-Y453</strain>
    </source>
</reference>
<dbReference type="RefSeq" id="WP_227897375.1">
    <property type="nucleotide sequence ID" value="NZ_CP099467.1"/>
</dbReference>
<sequence>MANYTDFTSRSGEMLTLREGPDGDLSFTILGADGESRQVFVFDSPEQTAHFARLAGDIAGVSGPPEERLPIVCVERDGAYAGDGTGRVNCTLEADVAWLQNRAEELREQAEHYLASYRNTAALAQWRLDVIEEEQATLARTYFGPDLTGLPAGARDLVRDLYLAQKSLKKLRAPRER</sequence>
<dbReference type="AlphaFoldDB" id="A0A9X1MFW9"/>